<sequence length="91" mass="10302">MKSRSDQSSAERIRNQLLQNTSHKNDKINKNSNPKSIIDNNHVSDINFAHGLEPEVFAELVKITQDVAAVVLNINNKTSLPKKPKKLKRSR</sequence>
<dbReference type="AlphaFoldDB" id="A0A2P1P820"/>
<gene>
    <name evidence="2" type="ORF">phytr_4610</name>
</gene>
<accession>A0A2P1P820</accession>
<evidence type="ECO:0000313" key="3">
    <source>
        <dbReference type="Proteomes" id="UP000241762"/>
    </source>
</evidence>
<dbReference type="Proteomes" id="UP000241762">
    <property type="component" value="Chromosome"/>
</dbReference>
<protein>
    <submittedName>
        <fullName evidence="2">Uncharacterized protein</fullName>
    </submittedName>
</protein>
<organism evidence="2 3">
    <name type="scientific">Candidatus Phycorickettsia trachydisci</name>
    <dbReference type="NCBI Taxonomy" id="2115978"/>
    <lineage>
        <taxon>Bacteria</taxon>
        <taxon>Pseudomonadati</taxon>
        <taxon>Pseudomonadota</taxon>
        <taxon>Alphaproteobacteria</taxon>
        <taxon>Rickettsiales</taxon>
        <taxon>Rickettsiaceae</taxon>
        <taxon>Candidatus Phycorickettsia</taxon>
    </lineage>
</organism>
<name>A0A2P1P820_9RICK</name>
<feature type="region of interest" description="Disordered" evidence="1">
    <location>
        <begin position="1"/>
        <end position="40"/>
    </location>
</feature>
<dbReference type="EMBL" id="CP027845">
    <property type="protein sequence ID" value="AVP87411.1"/>
    <property type="molecule type" value="Genomic_DNA"/>
</dbReference>
<dbReference type="RefSeq" id="WP_106874275.1">
    <property type="nucleotide sequence ID" value="NZ_CP027845.1"/>
</dbReference>
<dbReference type="KEGG" id="ptc:phytr_4610"/>
<evidence type="ECO:0000256" key="1">
    <source>
        <dbReference type="SAM" id="MobiDB-lite"/>
    </source>
</evidence>
<keyword evidence="3" id="KW-1185">Reference proteome</keyword>
<feature type="compositionally biased region" description="Polar residues" evidence="1">
    <location>
        <begin position="30"/>
        <end position="40"/>
    </location>
</feature>
<proteinExistence type="predicted"/>
<reference evidence="2 3" key="1">
    <citation type="submission" date="2018-03" db="EMBL/GenBank/DDBJ databases">
        <title>A gene transfer event suggests a long-term partnership between eustigmatophyte algae and a novel lineage of endosymbiotic bacteria.</title>
        <authorList>
            <person name="Yurchenko T."/>
            <person name="Sevcikova T."/>
            <person name="Pribyl P."/>
            <person name="El Karkouri K."/>
            <person name="Klimes V."/>
            <person name="Amaral R."/>
            <person name="Zbrankova V."/>
            <person name="Kim E."/>
            <person name="Raoult D."/>
            <person name="Santos L.M.A."/>
            <person name="Elias M."/>
        </authorList>
    </citation>
    <scope>NUCLEOTIDE SEQUENCE [LARGE SCALE GENOMIC DNA]</scope>
    <source>
        <strain evidence="2">CCALA 838</strain>
    </source>
</reference>
<evidence type="ECO:0000313" key="2">
    <source>
        <dbReference type="EMBL" id="AVP87411.1"/>
    </source>
</evidence>